<organism evidence="2 3">
    <name type="scientific">Haloarcula salinisoli</name>
    <dbReference type="NCBI Taxonomy" id="2487746"/>
    <lineage>
        <taxon>Archaea</taxon>
        <taxon>Methanobacteriati</taxon>
        <taxon>Methanobacteriota</taxon>
        <taxon>Stenosarchaea group</taxon>
        <taxon>Halobacteria</taxon>
        <taxon>Halobacteriales</taxon>
        <taxon>Haloarculaceae</taxon>
        <taxon>Haloarcula</taxon>
    </lineage>
</organism>
<protein>
    <submittedName>
        <fullName evidence="2">Uncharacterized protein</fullName>
    </submittedName>
</protein>
<sequence>MTKGKKSRRYVLGATAGAATVGLSGCLGVLEEQMSDSSDSEGADEDDDESDDATETGTDENSSDSSVIYADDFEDGTLDSYDIVSIPGDDATETYHITTSPSQGEYAVQHRTESHYMTPTEEVSLEPPLTFSLDFYVDGWSGIDIALQHDAAQNLTYLVKVRDNNNGPFIEVVKKRNEFGTGDSTKLRNDRNENDVFSTNEWETVSIDWETDGTITARISSTGESVSITDDELSGNPFRLVGYHYDGSATFDNVDIRR</sequence>
<feature type="compositionally biased region" description="Acidic residues" evidence="1">
    <location>
        <begin position="38"/>
        <end position="62"/>
    </location>
</feature>
<evidence type="ECO:0000313" key="3">
    <source>
        <dbReference type="Proteomes" id="UP000783863"/>
    </source>
</evidence>
<gene>
    <name evidence="2" type="ORF">EGD98_07135</name>
</gene>
<proteinExistence type="predicted"/>
<comment type="caution">
    <text evidence="2">The sequence shown here is derived from an EMBL/GenBank/DDBJ whole genome shotgun (WGS) entry which is preliminary data.</text>
</comment>
<dbReference type="RefSeq" id="WP_220587651.1">
    <property type="nucleotide sequence ID" value="NZ_RKLQ01000001.1"/>
</dbReference>
<name>A0A8J7YI36_9EURY</name>
<keyword evidence="3" id="KW-1185">Reference proteome</keyword>
<evidence type="ECO:0000313" key="2">
    <source>
        <dbReference type="EMBL" id="MBX0303444.1"/>
    </source>
</evidence>
<evidence type="ECO:0000256" key="1">
    <source>
        <dbReference type="SAM" id="MobiDB-lite"/>
    </source>
</evidence>
<dbReference type="EMBL" id="RKLQ01000001">
    <property type="protein sequence ID" value="MBX0303444.1"/>
    <property type="molecule type" value="Genomic_DNA"/>
</dbReference>
<dbReference type="PROSITE" id="PS51257">
    <property type="entry name" value="PROKAR_LIPOPROTEIN"/>
    <property type="match status" value="1"/>
</dbReference>
<reference evidence="2" key="1">
    <citation type="submission" date="2021-06" db="EMBL/GenBank/DDBJ databases">
        <title>Halomicroarcula sp. F24A a new haloarchaeum isolated from saline soil.</title>
        <authorList>
            <person name="Duran-Viseras A."/>
            <person name="Sanchez-Porro C."/>
            <person name="Ventosa A."/>
        </authorList>
    </citation>
    <scope>NUCLEOTIDE SEQUENCE</scope>
    <source>
        <strain evidence="2">F24A</strain>
    </source>
</reference>
<feature type="region of interest" description="Disordered" evidence="1">
    <location>
        <begin position="30"/>
        <end position="68"/>
    </location>
</feature>
<dbReference type="Proteomes" id="UP000783863">
    <property type="component" value="Unassembled WGS sequence"/>
</dbReference>
<accession>A0A8J7YI36</accession>
<dbReference type="AlphaFoldDB" id="A0A8J7YI36"/>